<dbReference type="InterPro" id="IPR005814">
    <property type="entry name" value="Aminotrans_3"/>
</dbReference>
<evidence type="ECO:0000256" key="4">
    <source>
        <dbReference type="ARBA" id="ARBA00022898"/>
    </source>
</evidence>
<dbReference type="GO" id="GO:0006526">
    <property type="term" value="P:L-arginine biosynthetic process"/>
    <property type="evidence" value="ECO:0007669"/>
    <property type="project" value="UniProtKB-ARBA"/>
</dbReference>
<dbReference type="CDD" id="cd00610">
    <property type="entry name" value="OAT_like"/>
    <property type="match status" value="1"/>
</dbReference>
<dbReference type="NCBIfam" id="NF002325">
    <property type="entry name" value="PRK01278.1"/>
    <property type="match status" value="1"/>
</dbReference>
<dbReference type="Gene3D" id="3.40.640.10">
    <property type="entry name" value="Type I PLP-dependent aspartate aminotransferase-like (Major domain)"/>
    <property type="match status" value="1"/>
</dbReference>
<sequence length="401" mass="44374">MKKIIKEYSNYTVPFYGPAEFVVKKAKGSIVWDVDNNKYIDFTAGIAVTNLGHSNEILSKIMQKQSKELWHLSNLYINEPAVKLAKKLCQKTFAEKVFFCNSGGESIEAAVKTARKYTSEKFNRNKNEIISFSSSFHGRTMLGIALAKAKNLTNGFAPLPKGIKNHPYNNIKDLDSLFSSKTSAVILELVQWQSGITKANQKFITKIKQLAKKHNALIIIDEVQSGIGRTGTFFAYEQFNITPDILCFAKGIANGFPLGGILTSNKIGNAMHVGSHGTTFGGGPIACSIGNSVVDIISKKTFLRKVQKKEDFFLTQLDKINLKHNYFKSICSAGLWISVEFNQTASVCIDSLIGNAHKKGLMILKANSNTIRFSPSLIIEDALITKGLNIFKESILQTQNQ</sequence>
<comment type="similarity">
    <text evidence="5">Belongs to the class-III pyridoxal-phosphate-dependent aminotransferase family.</text>
</comment>
<proteinExistence type="inferred from homology"/>
<evidence type="ECO:0000256" key="1">
    <source>
        <dbReference type="ARBA" id="ARBA00001933"/>
    </source>
</evidence>
<keyword evidence="2 6" id="KW-0032">Aminotransferase</keyword>
<evidence type="ECO:0000256" key="5">
    <source>
        <dbReference type="RuleBase" id="RU003560"/>
    </source>
</evidence>
<keyword evidence="3 6" id="KW-0808">Transferase</keyword>
<dbReference type="FunFam" id="3.40.640.10:FF:000004">
    <property type="entry name" value="Acetylornithine aminotransferase"/>
    <property type="match status" value="1"/>
</dbReference>
<dbReference type="InterPro" id="IPR049704">
    <property type="entry name" value="Aminotrans_3_PPA_site"/>
</dbReference>
<dbReference type="InterPro" id="IPR004636">
    <property type="entry name" value="AcOrn/SuccOrn_fam"/>
</dbReference>
<dbReference type="InterPro" id="IPR015421">
    <property type="entry name" value="PyrdxlP-dep_Trfase_major"/>
</dbReference>
<evidence type="ECO:0000313" key="6">
    <source>
        <dbReference type="EMBL" id="ABL97263.1"/>
    </source>
</evidence>
<dbReference type="AlphaFoldDB" id="A4GJG8"/>
<protein>
    <submittedName>
        <fullName evidence="6">Putative bifunctional N-succinyldiaminopimelate-aminotransferase/acetylornithine transaminase protein</fullName>
    </submittedName>
</protein>
<keyword evidence="4 5" id="KW-0663">Pyridoxal phosphate</keyword>
<evidence type="ECO:0000256" key="2">
    <source>
        <dbReference type="ARBA" id="ARBA00022576"/>
    </source>
</evidence>
<dbReference type="GO" id="GO:0030170">
    <property type="term" value="F:pyridoxal phosphate binding"/>
    <property type="evidence" value="ECO:0007669"/>
    <property type="project" value="InterPro"/>
</dbReference>
<organism evidence="6">
    <name type="scientific">uncultured marine bacterium EB0_50A10</name>
    <dbReference type="NCBI Taxonomy" id="415440"/>
    <lineage>
        <taxon>Bacteria</taxon>
        <taxon>environmental samples</taxon>
    </lineage>
</organism>
<dbReference type="NCBIfam" id="TIGR00707">
    <property type="entry name" value="argD"/>
    <property type="match status" value="1"/>
</dbReference>
<dbReference type="PROSITE" id="PS00600">
    <property type="entry name" value="AA_TRANSFER_CLASS_3"/>
    <property type="match status" value="1"/>
</dbReference>
<dbReference type="PANTHER" id="PTHR11986:SF113">
    <property type="entry name" value="SUCCINYLORNITHINE TRANSAMINASE"/>
    <property type="match status" value="1"/>
</dbReference>
<reference evidence="6" key="1">
    <citation type="journal article" date="2007" name="Environ. Microbiol.">
        <title>Proteorhodopsin photosystem gene clusters exhibit co-evolutionary trends and shared ancestry among diverse marine microbial phyla.</title>
        <authorList>
            <person name="McCarren J."/>
            <person name="Delong E.F."/>
        </authorList>
    </citation>
    <scope>NUCLEOTIDE SEQUENCE</scope>
</reference>
<comment type="cofactor">
    <cofactor evidence="1">
        <name>pyridoxal 5'-phosphate</name>
        <dbReference type="ChEBI" id="CHEBI:597326"/>
    </cofactor>
</comment>
<dbReference type="Gene3D" id="3.90.1150.10">
    <property type="entry name" value="Aspartate Aminotransferase, domain 1"/>
    <property type="match status" value="1"/>
</dbReference>
<dbReference type="SUPFAM" id="SSF53383">
    <property type="entry name" value="PLP-dependent transferases"/>
    <property type="match status" value="1"/>
</dbReference>
<dbReference type="GO" id="GO:0008483">
    <property type="term" value="F:transaminase activity"/>
    <property type="evidence" value="ECO:0007669"/>
    <property type="project" value="UniProtKB-KW"/>
</dbReference>
<dbReference type="Pfam" id="PF00202">
    <property type="entry name" value="Aminotran_3"/>
    <property type="match status" value="1"/>
</dbReference>
<dbReference type="EMBL" id="EF107100">
    <property type="protein sequence ID" value="ABL97263.1"/>
    <property type="molecule type" value="Genomic_DNA"/>
</dbReference>
<dbReference type="PANTHER" id="PTHR11986">
    <property type="entry name" value="AMINOTRANSFERASE CLASS III"/>
    <property type="match status" value="1"/>
</dbReference>
<evidence type="ECO:0000256" key="3">
    <source>
        <dbReference type="ARBA" id="ARBA00022679"/>
    </source>
</evidence>
<dbReference type="InterPro" id="IPR015424">
    <property type="entry name" value="PyrdxlP-dep_Trfase"/>
</dbReference>
<dbReference type="InterPro" id="IPR050103">
    <property type="entry name" value="Class-III_PLP-dep_AT"/>
</dbReference>
<gene>
    <name evidence="6" type="ORF">MBMO_EB0-50A10.0027</name>
</gene>
<name>A4GJG8_9BACT</name>
<accession>A4GJG8</accession>
<dbReference type="GO" id="GO:0042802">
    <property type="term" value="F:identical protein binding"/>
    <property type="evidence" value="ECO:0007669"/>
    <property type="project" value="TreeGrafter"/>
</dbReference>
<dbReference type="InterPro" id="IPR015422">
    <property type="entry name" value="PyrdxlP-dep_Trfase_small"/>
</dbReference>
<dbReference type="PIRSF" id="PIRSF000521">
    <property type="entry name" value="Transaminase_4ab_Lys_Orn"/>
    <property type="match status" value="1"/>
</dbReference>